<dbReference type="NCBIfam" id="TIGR03127">
    <property type="entry name" value="RuMP_HxlB"/>
    <property type="match status" value="1"/>
</dbReference>
<dbReference type="PROSITE" id="PS51464">
    <property type="entry name" value="SIS"/>
    <property type="match status" value="1"/>
</dbReference>
<evidence type="ECO:0000313" key="4">
    <source>
        <dbReference type="Proteomes" id="UP000297983"/>
    </source>
</evidence>
<evidence type="ECO:0000313" key="3">
    <source>
        <dbReference type="EMBL" id="TFD73857.1"/>
    </source>
</evidence>
<dbReference type="InterPro" id="IPR017552">
    <property type="entry name" value="PHI/rmpB"/>
</dbReference>
<sequence length="168" mass="18086">MTDRYDINRAEPFIGLIQQAKRVFVIGTGRSGLVLEMAAMRLMHLGLTVHVVGESTTPAIRSGDLLLAASGSGTTSSVVRAAKTASRLGAKVAVYTTDESSALAILADCVFLIPAAKKTDRRAVLSKQYAGSLFEQALLITTEVVFQTLWDRHGSSADELWPRHANLE</sequence>
<organism evidence="3 4">
    <name type="scientific">Cryobacterium gelidum</name>
    <dbReference type="NCBI Taxonomy" id="1259164"/>
    <lineage>
        <taxon>Bacteria</taxon>
        <taxon>Bacillati</taxon>
        <taxon>Actinomycetota</taxon>
        <taxon>Actinomycetes</taxon>
        <taxon>Micrococcales</taxon>
        <taxon>Microbacteriaceae</taxon>
        <taxon>Cryobacterium</taxon>
    </lineage>
</organism>
<dbReference type="Pfam" id="PF01380">
    <property type="entry name" value="SIS"/>
    <property type="match status" value="1"/>
</dbReference>
<dbReference type="PANTHER" id="PTHR43443">
    <property type="entry name" value="3-HEXULOSE-6-PHOSPHATE ISOMERASE"/>
    <property type="match status" value="1"/>
</dbReference>
<dbReference type="GO" id="GO:0016853">
    <property type="term" value="F:isomerase activity"/>
    <property type="evidence" value="ECO:0007669"/>
    <property type="project" value="UniProtKB-KW"/>
</dbReference>
<dbReference type="EMBL" id="SOHL01000003">
    <property type="protein sequence ID" value="TFD73857.1"/>
    <property type="molecule type" value="Genomic_DNA"/>
</dbReference>
<dbReference type="SUPFAM" id="SSF53697">
    <property type="entry name" value="SIS domain"/>
    <property type="match status" value="1"/>
</dbReference>
<keyword evidence="4" id="KW-1185">Reference proteome</keyword>
<dbReference type="GO" id="GO:0097367">
    <property type="term" value="F:carbohydrate derivative binding"/>
    <property type="evidence" value="ECO:0007669"/>
    <property type="project" value="InterPro"/>
</dbReference>
<dbReference type="InterPro" id="IPR046348">
    <property type="entry name" value="SIS_dom_sf"/>
</dbReference>
<name>A0A4R9B2V6_9MICO</name>
<dbReference type="InterPro" id="IPR001347">
    <property type="entry name" value="SIS_dom"/>
</dbReference>
<accession>A0A4R9B2V6</accession>
<reference evidence="3 4" key="1">
    <citation type="submission" date="2019-03" db="EMBL/GenBank/DDBJ databases">
        <title>Genomics of glacier-inhabiting Cryobacterium strains.</title>
        <authorList>
            <person name="Liu Q."/>
            <person name="Xin Y.-H."/>
        </authorList>
    </citation>
    <scope>NUCLEOTIDE SEQUENCE [LARGE SCALE GENOMIC DNA]</scope>
    <source>
        <strain evidence="3 4">Hz16</strain>
    </source>
</reference>
<dbReference type="GO" id="GO:1901135">
    <property type="term" value="P:carbohydrate derivative metabolic process"/>
    <property type="evidence" value="ECO:0007669"/>
    <property type="project" value="InterPro"/>
</dbReference>
<evidence type="ECO:0000259" key="2">
    <source>
        <dbReference type="PROSITE" id="PS51464"/>
    </source>
</evidence>
<dbReference type="PANTHER" id="PTHR43443:SF1">
    <property type="entry name" value="3-HEXULOSE-6-PHOSPHATE ISOMERASE"/>
    <property type="match status" value="1"/>
</dbReference>
<dbReference type="AlphaFoldDB" id="A0A4R9B2V6"/>
<gene>
    <name evidence="3" type="primary">hxlB</name>
    <name evidence="3" type="ORF">E3T50_00135</name>
</gene>
<proteinExistence type="inferred from homology"/>
<evidence type="ECO:0000256" key="1">
    <source>
        <dbReference type="ARBA" id="ARBA00009235"/>
    </source>
</evidence>
<dbReference type="CDD" id="cd05005">
    <property type="entry name" value="SIS_PHI"/>
    <property type="match status" value="1"/>
</dbReference>
<comment type="caution">
    <text evidence="3">The sequence shown here is derived from an EMBL/GenBank/DDBJ whole genome shotgun (WGS) entry which is preliminary data.</text>
</comment>
<comment type="similarity">
    <text evidence="1">Belongs to the SIS family. PHI subfamily.</text>
</comment>
<keyword evidence="3" id="KW-0413">Isomerase</keyword>
<dbReference type="Gene3D" id="3.40.50.10490">
    <property type="entry name" value="Glucose-6-phosphate isomerase like protein, domain 1"/>
    <property type="match status" value="1"/>
</dbReference>
<feature type="domain" description="SIS" evidence="2">
    <location>
        <begin position="13"/>
        <end position="155"/>
    </location>
</feature>
<dbReference type="Proteomes" id="UP000297983">
    <property type="component" value="Unassembled WGS sequence"/>
</dbReference>
<protein>
    <submittedName>
        <fullName evidence="3">6-phospho-3-hexuloisomerase</fullName>
    </submittedName>
</protein>